<protein>
    <recommendedName>
        <fullName evidence="1">diguanylate cyclase</fullName>
        <ecNumber evidence="1">2.7.7.65</ecNumber>
    </recommendedName>
</protein>
<proteinExistence type="predicted"/>
<evidence type="ECO:0000313" key="4">
    <source>
        <dbReference type="EMBL" id="QLG88889.1"/>
    </source>
</evidence>
<evidence type="ECO:0000313" key="5">
    <source>
        <dbReference type="Proteomes" id="UP000509597"/>
    </source>
</evidence>
<evidence type="ECO:0000259" key="3">
    <source>
        <dbReference type="PROSITE" id="PS50887"/>
    </source>
</evidence>
<dbReference type="InterPro" id="IPR050469">
    <property type="entry name" value="Diguanylate_Cyclase"/>
</dbReference>
<dbReference type="PROSITE" id="PS50887">
    <property type="entry name" value="GGDEF"/>
    <property type="match status" value="1"/>
</dbReference>
<dbReference type="EC" id="2.7.7.65" evidence="1"/>
<keyword evidence="5" id="KW-1185">Reference proteome</keyword>
<dbReference type="GO" id="GO:1902201">
    <property type="term" value="P:negative regulation of bacterial-type flagellum-dependent cell motility"/>
    <property type="evidence" value="ECO:0007669"/>
    <property type="project" value="TreeGrafter"/>
</dbReference>
<dbReference type="Gene3D" id="3.30.70.270">
    <property type="match status" value="1"/>
</dbReference>
<dbReference type="InterPro" id="IPR029787">
    <property type="entry name" value="Nucleotide_cyclase"/>
</dbReference>
<dbReference type="CDD" id="cd01949">
    <property type="entry name" value="GGDEF"/>
    <property type="match status" value="1"/>
</dbReference>
<dbReference type="EMBL" id="CP058627">
    <property type="protein sequence ID" value="QLG88889.1"/>
    <property type="molecule type" value="Genomic_DNA"/>
</dbReference>
<gene>
    <name evidence="4" type="ORF">HQ393_11945</name>
</gene>
<dbReference type="InterPro" id="IPR000160">
    <property type="entry name" value="GGDEF_dom"/>
</dbReference>
<accession>A0A7H9BK73</accession>
<name>A0A7H9BK73_9NEIS</name>
<feature type="domain" description="GGDEF" evidence="3">
    <location>
        <begin position="407"/>
        <end position="538"/>
    </location>
</feature>
<dbReference type="AlphaFoldDB" id="A0A7H9BK73"/>
<dbReference type="FunFam" id="3.30.70.270:FF:000001">
    <property type="entry name" value="Diguanylate cyclase domain protein"/>
    <property type="match status" value="1"/>
</dbReference>
<dbReference type="PANTHER" id="PTHR45138:SF9">
    <property type="entry name" value="DIGUANYLATE CYCLASE DGCM-RELATED"/>
    <property type="match status" value="1"/>
</dbReference>
<dbReference type="InterPro" id="IPR043128">
    <property type="entry name" value="Rev_trsase/Diguanyl_cyclase"/>
</dbReference>
<dbReference type="InterPro" id="IPR019734">
    <property type="entry name" value="TPR_rpt"/>
</dbReference>
<dbReference type="SUPFAM" id="SSF48452">
    <property type="entry name" value="TPR-like"/>
    <property type="match status" value="2"/>
</dbReference>
<dbReference type="Pfam" id="PF00990">
    <property type="entry name" value="GGDEF"/>
    <property type="match status" value="1"/>
</dbReference>
<dbReference type="Proteomes" id="UP000509597">
    <property type="component" value="Chromosome"/>
</dbReference>
<evidence type="ECO:0000256" key="1">
    <source>
        <dbReference type="ARBA" id="ARBA00012528"/>
    </source>
</evidence>
<dbReference type="SUPFAM" id="SSF55073">
    <property type="entry name" value="Nucleotide cyclase"/>
    <property type="match status" value="1"/>
</dbReference>
<dbReference type="SMART" id="SM00028">
    <property type="entry name" value="TPR"/>
    <property type="match status" value="5"/>
</dbReference>
<dbReference type="Gene3D" id="1.25.40.10">
    <property type="entry name" value="Tetratricopeptide repeat domain"/>
    <property type="match status" value="2"/>
</dbReference>
<dbReference type="SMART" id="SM00267">
    <property type="entry name" value="GGDEF"/>
    <property type="match status" value="1"/>
</dbReference>
<sequence length="538" mass="60481">MALPANLVDKVQQLIAEGQKWFVPDCEQTIALMREAIALAQTAGLAAQEAKAQLLLARSFWALGNLEQGHTALDRTEDLAGQLKSARLYAELECARGRLHLSASEYGLALKAWTISLKKALSVKAFDIYADCCMGIGDVYFAHQQAGDALRWHEVGLDFARKVNDPEQLAESYLHVAADLNLLGEYQLVLALSKTGESIFQASQHKAWLADWYSYRGEAYWALAEYDSAKKWLHTAWEINRKTSYLWSQSLNLLNLGKVYVALSEYEQAHEYLTLALEKISSFGSFTLLLRVYSQLSELGRLRGDYKMAWEYRRQYHELAIQNAQQLAKDKLTNALDRRIRELDTQLMVLQTRQENLMLRQQSNANSELMQTLRSASLQDPLTGASNRRHLDQEMPILYQRCAEDGRALSVLMVDLDHFKKVNDTFGHAVGDDVIRSTAMILLQSCRGGDLVARFGGEEFVLLLPGATAATAAEVAERIRMKVAQFDWAQFDPNLQATCSIGVAELSGESGADILLQNADHALYRAKHLGRNRVEIYQ</sequence>
<organism evidence="4 5">
    <name type="scientific">Chitinibacter bivalviorum</name>
    <dbReference type="NCBI Taxonomy" id="2739434"/>
    <lineage>
        <taxon>Bacteria</taxon>
        <taxon>Pseudomonadati</taxon>
        <taxon>Pseudomonadota</taxon>
        <taxon>Betaproteobacteria</taxon>
        <taxon>Neisseriales</taxon>
        <taxon>Chitinibacteraceae</taxon>
        <taxon>Chitinibacter</taxon>
    </lineage>
</organism>
<dbReference type="NCBIfam" id="TIGR00254">
    <property type="entry name" value="GGDEF"/>
    <property type="match status" value="1"/>
</dbReference>
<dbReference type="KEGG" id="chiz:HQ393_11945"/>
<dbReference type="GO" id="GO:0052621">
    <property type="term" value="F:diguanylate cyclase activity"/>
    <property type="evidence" value="ECO:0007669"/>
    <property type="project" value="UniProtKB-EC"/>
</dbReference>
<dbReference type="RefSeq" id="WP_179355392.1">
    <property type="nucleotide sequence ID" value="NZ_CP058627.1"/>
</dbReference>
<evidence type="ECO:0000256" key="2">
    <source>
        <dbReference type="ARBA" id="ARBA00034247"/>
    </source>
</evidence>
<dbReference type="GO" id="GO:0005886">
    <property type="term" value="C:plasma membrane"/>
    <property type="evidence" value="ECO:0007669"/>
    <property type="project" value="TreeGrafter"/>
</dbReference>
<dbReference type="PANTHER" id="PTHR45138">
    <property type="entry name" value="REGULATORY COMPONENTS OF SENSORY TRANSDUCTION SYSTEM"/>
    <property type="match status" value="1"/>
</dbReference>
<reference evidence="4 5" key="1">
    <citation type="submission" date="2020-07" db="EMBL/GenBank/DDBJ databases">
        <title>Complete genome sequence of Chitinibacter sp. 2T18.</title>
        <authorList>
            <person name="Bae J.-W."/>
            <person name="Choi J.-W."/>
        </authorList>
    </citation>
    <scope>NUCLEOTIDE SEQUENCE [LARGE SCALE GENOMIC DNA]</scope>
    <source>
        <strain evidence="4 5">2T18</strain>
    </source>
</reference>
<dbReference type="GO" id="GO:0043709">
    <property type="term" value="P:cell adhesion involved in single-species biofilm formation"/>
    <property type="evidence" value="ECO:0007669"/>
    <property type="project" value="TreeGrafter"/>
</dbReference>
<comment type="catalytic activity">
    <reaction evidence="2">
        <text>2 GTP = 3',3'-c-di-GMP + 2 diphosphate</text>
        <dbReference type="Rhea" id="RHEA:24898"/>
        <dbReference type="ChEBI" id="CHEBI:33019"/>
        <dbReference type="ChEBI" id="CHEBI:37565"/>
        <dbReference type="ChEBI" id="CHEBI:58805"/>
        <dbReference type="EC" id="2.7.7.65"/>
    </reaction>
</comment>
<dbReference type="InterPro" id="IPR011990">
    <property type="entry name" value="TPR-like_helical_dom_sf"/>
</dbReference>